<dbReference type="GO" id="GO:0005886">
    <property type="term" value="C:plasma membrane"/>
    <property type="evidence" value="ECO:0007669"/>
    <property type="project" value="UniProtKB-SubCell"/>
</dbReference>
<dbReference type="Pfam" id="PF21082">
    <property type="entry name" value="MS_channel_3rd"/>
    <property type="match status" value="1"/>
</dbReference>
<evidence type="ECO:0000256" key="6">
    <source>
        <dbReference type="ARBA" id="ARBA00023136"/>
    </source>
</evidence>
<dbReference type="SUPFAM" id="SSF82689">
    <property type="entry name" value="Mechanosensitive channel protein MscS (YggB), C-terminal domain"/>
    <property type="match status" value="1"/>
</dbReference>
<evidence type="ECO:0000259" key="9">
    <source>
        <dbReference type="Pfam" id="PF21082"/>
    </source>
</evidence>
<keyword evidence="6 7" id="KW-0472">Membrane</keyword>
<dbReference type="Gene3D" id="1.10.287.1260">
    <property type="match status" value="1"/>
</dbReference>
<evidence type="ECO:0000256" key="4">
    <source>
        <dbReference type="ARBA" id="ARBA00022692"/>
    </source>
</evidence>
<feature type="domain" description="Mechanosensitive ion channel MscS C-terminal" evidence="9">
    <location>
        <begin position="202"/>
        <end position="283"/>
    </location>
</feature>
<dbReference type="InterPro" id="IPR006686">
    <property type="entry name" value="MscS_channel_CS"/>
</dbReference>
<dbReference type="PANTHER" id="PTHR30221:SF1">
    <property type="entry name" value="SMALL-CONDUCTANCE MECHANOSENSITIVE CHANNEL"/>
    <property type="match status" value="1"/>
</dbReference>
<dbReference type="EMBL" id="QGGY01000005">
    <property type="protein sequence ID" value="PWJ75999.1"/>
    <property type="molecule type" value="Genomic_DNA"/>
</dbReference>
<evidence type="ECO:0000256" key="7">
    <source>
        <dbReference type="SAM" id="Phobius"/>
    </source>
</evidence>
<keyword evidence="5 7" id="KW-1133">Transmembrane helix</keyword>
<keyword evidence="3" id="KW-1003">Cell membrane</keyword>
<dbReference type="SUPFAM" id="SSF82861">
    <property type="entry name" value="Mechanosensitive channel protein MscS (YggB), transmembrane region"/>
    <property type="match status" value="1"/>
</dbReference>
<keyword evidence="11" id="KW-1185">Reference proteome</keyword>
<dbReference type="InterPro" id="IPR045275">
    <property type="entry name" value="MscS_archaea/bacteria_type"/>
</dbReference>
<dbReference type="Pfam" id="PF00924">
    <property type="entry name" value="MS_channel_2nd"/>
    <property type="match status" value="1"/>
</dbReference>
<protein>
    <submittedName>
        <fullName evidence="10">Small conductance mechanosensitive channel</fullName>
    </submittedName>
</protein>
<dbReference type="PROSITE" id="PS01246">
    <property type="entry name" value="UPF0003"/>
    <property type="match status" value="1"/>
</dbReference>
<evidence type="ECO:0000313" key="11">
    <source>
        <dbReference type="Proteomes" id="UP000245412"/>
    </source>
</evidence>
<evidence type="ECO:0000256" key="5">
    <source>
        <dbReference type="ARBA" id="ARBA00022989"/>
    </source>
</evidence>
<gene>
    <name evidence="10" type="ORF">C7383_10532</name>
</gene>
<name>A0AB73T4S8_9FIRM</name>
<dbReference type="Gene3D" id="2.30.30.60">
    <property type="match status" value="1"/>
</dbReference>
<evidence type="ECO:0000256" key="2">
    <source>
        <dbReference type="ARBA" id="ARBA00008017"/>
    </source>
</evidence>
<dbReference type="SUPFAM" id="SSF50182">
    <property type="entry name" value="Sm-like ribonucleoproteins"/>
    <property type="match status" value="1"/>
</dbReference>
<comment type="similarity">
    <text evidence="2">Belongs to the MscS (TC 1.A.23) family.</text>
</comment>
<dbReference type="GO" id="GO:0008381">
    <property type="term" value="F:mechanosensitive monoatomic ion channel activity"/>
    <property type="evidence" value="ECO:0007669"/>
    <property type="project" value="InterPro"/>
</dbReference>
<sequence length="298" mass="33271">MKEHMTELTQNVAEMVAEPEKKVNELLNYFQDRLPGMIDLLIKIALVLAVFFIGKKVINWLLRMIKRSFTRAGLEEGSIHFLLSLIKALMYVILVSSLATYLGVKEASIAALLGSMGVGIVLALKESLSNLAGGVILLLMKPFVVGDYIREDGHGNEGTVHSIDLFYTKLITPDNQVVSLPNGILSNTSMTNVTKQDKRQLRLTVGISYDADIKEAKAVLEEILRTDEKVMQNEPVDVFVDELAESSVQIGFRAWLAPEDYWPAKWRITETVKYAFDAKGISIPYKQIDVHVASENTK</sequence>
<proteinExistence type="inferred from homology"/>
<evidence type="ECO:0000256" key="1">
    <source>
        <dbReference type="ARBA" id="ARBA00004651"/>
    </source>
</evidence>
<dbReference type="InterPro" id="IPR011066">
    <property type="entry name" value="MscS_channel_C_sf"/>
</dbReference>
<dbReference type="RefSeq" id="WP_257497591.1">
    <property type="nucleotide sequence ID" value="NZ_JANKBI010000003.1"/>
</dbReference>
<dbReference type="PANTHER" id="PTHR30221">
    <property type="entry name" value="SMALL-CONDUCTANCE MECHANOSENSITIVE CHANNEL"/>
    <property type="match status" value="1"/>
</dbReference>
<dbReference type="InterPro" id="IPR006685">
    <property type="entry name" value="MscS_channel_2nd"/>
</dbReference>
<dbReference type="InterPro" id="IPR049278">
    <property type="entry name" value="MS_channel_C"/>
</dbReference>
<organism evidence="10 11">
    <name type="scientific">Murimonas intestini</name>
    <dbReference type="NCBI Taxonomy" id="1337051"/>
    <lineage>
        <taxon>Bacteria</taxon>
        <taxon>Bacillati</taxon>
        <taxon>Bacillota</taxon>
        <taxon>Clostridia</taxon>
        <taxon>Lachnospirales</taxon>
        <taxon>Lachnospiraceae</taxon>
        <taxon>Murimonas</taxon>
    </lineage>
</organism>
<feature type="domain" description="Mechanosensitive ion channel MscS" evidence="8">
    <location>
        <begin position="127"/>
        <end position="195"/>
    </location>
</feature>
<keyword evidence="4 7" id="KW-0812">Transmembrane</keyword>
<dbReference type="InterPro" id="IPR023408">
    <property type="entry name" value="MscS_beta-dom_sf"/>
</dbReference>
<dbReference type="AlphaFoldDB" id="A0AB73T4S8"/>
<evidence type="ECO:0000256" key="3">
    <source>
        <dbReference type="ARBA" id="ARBA00022475"/>
    </source>
</evidence>
<comment type="caution">
    <text evidence="10">The sequence shown here is derived from an EMBL/GenBank/DDBJ whole genome shotgun (WGS) entry which is preliminary data.</text>
</comment>
<dbReference type="Proteomes" id="UP000245412">
    <property type="component" value="Unassembled WGS sequence"/>
</dbReference>
<dbReference type="Gene3D" id="3.30.70.100">
    <property type="match status" value="1"/>
</dbReference>
<accession>A0AB73T4S8</accession>
<reference evidence="10 11" key="1">
    <citation type="submission" date="2018-05" db="EMBL/GenBank/DDBJ databases">
        <authorList>
            <person name="Goeker M."/>
            <person name="Huntemann M."/>
            <person name="Clum A."/>
            <person name="Pillay M."/>
            <person name="Palaniappan K."/>
            <person name="Varghese N."/>
            <person name="Mikhailova N."/>
            <person name="Stamatis D."/>
            <person name="Reddy T."/>
            <person name="Daum C."/>
            <person name="Shapiro N."/>
            <person name="Ivanova N."/>
            <person name="Kyrpides N."/>
            <person name="Woyke T."/>
        </authorList>
    </citation>
    <scope>NUCLEOTIDE SEQUENCE [LARGE SCALE GENOMIC DNA]</scope>
    <source>
        <strain evidence="10 11">DSM 26524</strain>
    </source>
</reference>
<feature type="transmembrane region" description="Helical" evidence="7">
    <location>
        <begin position="79"/>
        <end position="101"/>
    </location>
</feature>
<dbReference type="InterPro" id="IPR010920">
    <property type="entry name" value="LSM_dom_sf"/>
</dbReference>
<comment type="subcellular location">
    <subcellularLocation>
        <location evidence="1">Cell membrane</location>
        <topology evidence="1">Multi-pass membrane protein</topology>
    </subcellularLocation>
</comment>
<feature type="transmembrane region" description="Helical" evidence="7">
    <location>
        <begin position="40"/>
        <end position="58"/>
    </location>
</feature>
<evidence type="ECO:0000313" key="10">
    <source>
        <dbReference type="EMBL" id="PWJ75999.1"/>
    </source>
</evidence>
<evidence type="ECO:0000259" key="8">
    <source>
        <dbReference type="Pfam" id="PF00924"/>
    </source>
</evidence>
<dbReference type="InterPro" id="IPR011014">
    <property type="entry name" value="MscS_channel_TM-2"/>
</dbReference>